<evidence type="ECO:0000313" key="5">
    <source>
        <dbReference type="Proteomes" id="UP000054498"/>
    </source>
</evidence>
<dbReference type="RefSeq" id="XP_013895447.1">
    <property type="nucleotide sequence ID" value="XM_014039993.1"/>
</dbReference>
<dbReference type="InterPro" id="IPR025661">
    <property type="entry name" value="Pept_asp_AS"/>
</dbReference>
<evidence type="ECO:0000313" key="4">
    <source>
        <dbReference type="EMBL" id="KIY96427.1"/>
    </source>
</evidence>
<proteinExistence type="inferred from homology"/>
<dbReference type="GeneID" id="25728808"/>
<dbReference type="Pfam" id="PF00112">
    <property type="entry name" value="Peptidase_C1"/>
    <property type="match status" value="1"/>
</dbReference>
<keyword evidence="5" id="KW-1185">Reference proteome</keyword>
<evidence type="ECO:0000256" key="1">
    <source>
        <dbReference type="ARBA" id="ARBA00008455"/>
    </source>
</evidence>
<dbReference type="GO" id="GO:0008234">
    <property type="term" value="F:cysteine-type peptidase activity"/>
    <property type="evidence" value="ECO:0007669"/>
    <property type="project" value="InterPro"/>
</dbReference>
<feature type="domain" description="Peptidase C1A papain C-terminal" evidence="3">
    <location>
        <begin position="120"/>
        <end position="364"/>
    </location>
</feature>
<feature type="signal peptide" evidence="2">
    <location>
        <begin position="1"/>
        <end position="44"/>
    </location>
</feature>
<protein>
    <recommendedName>
        <fullName evidence="3">Peptidase C1A papain C-terminal domain-containing protein</fullName>
    </recommendedName>
</protein>
<dbReference type="GO" id="GO:0006508">
    <property type="term" value="P:proteolysis"/>
    <property type="evidence" value="ECO:0007669"/>
    <property type="project" value="InterPro"/>
</dbReference>
<reference evidence="4 5" key="1">
    <citation type="journal article" date="2013" name="BMC Genomics">
        <title>Reconstruction of the lipid metabolism for the microalga Monoraphidium neglectum from its genome sequence reveals characteristics suitable for biofuel production.</title>
        <authorList>
            <person name="Bogen C."/>
            <person name="Al-Dilaimi A."/>
            <person name="Albersmeier A."/>
            <person name="Wichmann J."/>
            <person name="Grundmann M."/>
            <person name="Rupp O."/>
            <person name="Lauersen K.J."/>
            <person name="Blifernez-Klassen O."/>
            <person name="Kalinowski J."/>
            <person name="Goesmann A."/>
            <person name="Mussgnug J.H."/>
            <person name="Kruse O."/>
        </authorList>
    </citation>
    <scope>NUCLEOTIDE SEQUENCE [LARGE SCALE GENOMIC DNA]</scope>
    <source>
        <strain evidence="4 5">SAG 48.87</strain>
    </source>
</reference>
<dbReference type="InterPro" id="IPR038765">
    <property type="entry name" value="Papain-like_cys_pep_sf"/>
</dbReference>
<dbReference type="PROSITE" id="PS00640">
    <property type="entry name" value="THIOL_PROTEASE_ASN"/>
    <property type="match status" value="1"/>
</dbReference>
<feature type="chain" id="PRO_5002244764" description="Peptidase C1A papain C-terminal domain-containing protein" evidence="2">
    <location>
        <begin position="45"/>
        <end position="573"/>
    </location>
</feature>
<comment type="similarity">
    <text evidence="1">Belongs to the peptidase C1 family.</text>
</comment>
<dbReference type="InterPro" id="IPR013128">
    <property type="entry name" value="Peptidase_C1A"/>
</dbReference>
<dbReference type="EMBL" id="KK103008">
    <property type="protein sequence ID" value="KIY96427.1"/>
    <property type="molecule type" value="Genomic_DNA"/>
</dbReference>
<dbReference type="PANTHER" id="PTHR12411">
    <property type="entry name" value="CYSTEINE PROTEASE FAMILY C1-RELATED"/>
    <property type="match status" value="1"/>
</dbReference>
<dbReference type="InterPro" id="IPR000668">
    <property type="entry name" value="Peptidase_C1A_C"/>
</dbReference>
<dbReference type="KEGG" id="mng:MNEG_11536"/>
<organism evidence="4 5">
    <name type="scientific">Monoraphidium neglectum</name>
    <dbReference type="NCBI Taxonomy" id="145388"/>
    <lineage>
        <taxon>Eukaryota</taxon>
        <taxon>Viridiplantae</taxon>
        <taxon>Chlorophyta</taxon>
        <taxon>core chlorophytes</taxon>
        <taxon>Chlorophyceae</taxon>
        <taxon>CS clade</taxon>
        <taxon>Sphaeropleales</taxon>
        <taxon>Selenastraceae</taxon>
        <taxon>Monoraphidium</taxon>
    </lineage>
</organism>
<evidence type="ECO:0000259" key="3">
    <source>
        <dbReference type="SMART" id="SM00645"/>
    </source>
</evidence>
<dbReference type="AlphaFoldDB" id="A0A0D2J9I7"/>
<keyword evidence="2" id="KW-0732">Signal</keyword>
<dbReference type="SUPFAM" id="SSF54001">
    <property type="entry name" value="Cysteine proteinases"/>
    <property type="match status" value="1"/>
</dbReference>
<dbReference type="OrthoDB" id="538292at2759"/>
<dbReference type="Gene3D" id="3.90.70.10">
    <property type="entry name" value="Cysteine proteinases"/>
    <property type="match status" value="1"/>
</dbReference>
<dbReference type="SMART" id="SM00645">
    <property type="entry name" value="Pept_C1"/>
    <property type="match status" value="1"/>
</dbReference>
<gene>
    <name evidence="4" type="ORF">MNEG_11536</name>
</gene>
<name>A0A0D2J9I7_9CHLO</name>
<accession>A0A0D2J9I7</accession>
<sequence length="573" mass="60337">MAAGAAAAAFSQAPPPLRPPAPLLPALLLLLLLLLLPAPPPVSAQGLKKAASAGLGADSVYTKTAAVQQNAALSRLTSQAERFTTLFKNNPAAACSRNSQTMCGSSSGSESSDALTFAASPQAFDARAQRLASPVRDQGACTTCTASALMSAVEAAVAAALKRDAREKQYSVQNFHFCGGVGSPGELTGCSTSVGVDTAVKGMGERPKSIILDRCLPYAPSNFQPNCDRKCNDVDPDLSAGRIGFTKLGSPMEVQKHIRDWGGVITRLDIWSDFKPFFKASRSGVYSGPSSAVFQIAHSVLLLPNAPASQPPTPPAAPPPPPASGYWIFKNSWGPDWGMGGYGKISYDATGTGILSPDDTYGIIFNPITPPRLSYRLCHHPTRRECYITRAPPGTWPSKMANDLQMNLKELLRDNTRVIKDLSKPLPAADLVVCDLQDGIPKRAAPCATPTPELACTEGAPPSSVRDVHLRSISDVGGQAELRVAWGLPKGNACVRQYNVQILNIETLKSTKVVIPLTNSNAAGSIVFKTKPFVPGRPRPVFLIQVVAANKAGASAAQSLSVNTGKVSSVFDG</sequence>
<dbReference type="Proteomes" id="UP000054498">
    <property type="component" value="Unassembled WGS sequence"/>
</dbReference>
<evidence type="ECO:0000256" key="2">
    <source>
        <dbReference type="SAM" id="SignalP"/>
    </source>
</evidence>